<dbReference type="EMBL" id="VTYN01000008">
    <property type="protein sequence ID" value="NOH48426.1"/>
    <property type="molecule type" value="Genomic_DNA"/>
</dbReference>
<comment type="subcellular location">
    <subcellularLocation>
        <location evidence="2">Cell membrane</location>
        <topology evidence="2">Multi-pass membrane protein</topology>
    </subcellularLocation>
</comment>
<organism evidence="12 13">
    <name type="scientific">Vibrio rotiferianus</name>
    <dbReference type="NCBI Taxonomy" id="190895"/>
    <lineage>
        <taxon>Bacteria</taxon>
        <taxon>Pseudomonadati</taxon>
        <taxon>Pseudomonadota</taxon>
        <taxon>Gammaproteobacteria</taxon>
        <taxon>Vibrionales</taxon>
        <taxon>Vibrionaceae</taxon>
        <taxon>Vibrio</taxon>
    </lineage>
</organism>
<dbReference type="InterPro" id="IPR003660">
    <property type="entry name" value="HAMP_dom"/>
</dbReference>
<evidence type="ECO:0000256" key="7">
    <source>
        <dbReference type="ARBA" id="ARBA00023136"/>
    </source>
</evidence>
<evidence type="ECO:0000256" key="2">
    <source>
        <dbReference type="ARBA" id="ARBA00004651"/>
    </source>
</evidence>
<dbReference type="Pfam" id="PF02743">
    <property type="entry name" value="dCache_1"/>
    <property type="match status" value="1"/>
</dbReference>
<dbReference type="PANTHER" id="PTHR45138:SF9">
    <property type="entry name" value="DIGUANYLATE CYCLASE DGCM-RELATED"/>
    <property type="match status" value="1"/>
</dbReference>
<dbReference type="PROSITE" id="PS50885">
    <property type="entry name" value="HAMP"/>
    <property type="match status" value="1"/>
</dbReference>
<dbReference type="InterPro" id="IPR043128">
    <property type="entry name" value="Rev_trsase/Diguanyl_cyclase"/>
</dbReference>
<evidence type="ECO:0000313" key="13">
    <source>
        <dbReference type="Proteomes" id="UP000572072"/>
    </source>
</evidence>
<keyword evidence="6" id="KW-1133">Transmembrane helix</keyword>
<dbReference type="CDD" id="cd18773">
    <property type="entry name" value="PDC1_HK_sensor"/>
    <property type="match status" value="1"/>
</dbReference>
<dbReference type="Pfam" id="PF00990">
    <property type="entry name" value="GGDEF"/>
    <property type="match status" value="1"/>
</dbReference>
<feature type="domain" description="HAMP" evidence="10">
    <location>
        <begin position="293"/>
        <end position="345"/>
    </location>
</feature>
<feature type="coiled-coil region" evidence="9">
    <location>
        <begin position="355"/>
        <end position="382"/>
    </location>
</feature>
<keyword evidence="4" id="KW-1003">Cell membrane</keyword>
<dbReference type="GO" id="GO:0007165">
    <property type="term" value="P:signal transduction"/>
    <property type="evidence" value="ECO:0007669"/>
    <property type="project" value="InterPro"/>
</dbReference>
<evidence type="ECO:0000256" key="6">
    <source>
        <dbReference type="ARBA" id="ARBA00022989"/>
    </source>
</evidence>
<evidence type="ECO:0000256" key="9">
    <source>
        <dbReference type="SAM" id="Coils"/>
    </source>
</evidence>
<gene>
    <name evidence="12" type="ORF">F0262_10185</name>
</gene>
<comment type="caution">
    <text evidence="12">The sequence shown here is derived from an EMBL/GenBank/DDBJ whole genome shotgun (WGS) entry which is preliminary data.</text>
</comment>
<dbReference type="PROSITE" id="PS50887">
    <property type="entry name" value="GGDEF"/>
    <property type="match status" value="1"/>
</dbReference>
<dbReference type="Gene3D" id="1.10.8.500">
    <property type="entry name" value="HAMP domain in histidine kinase"/>
    <property type="match status" value="1"/>
</dbReference>
<evidence type="ECO:0000256" key="8">
    <source>
        <dbReference type="ARBA" id="ARBA00034247"/>
    </source>
</evidence>
<dbReference type="CDD" id="cd06225">
    <property type="entry name" value="HAMP"/>
    <property type="match status" value="1"/>
</dbReference>
<keyword evidence="5" id="KW-0812">Transmembrane</keyword>
<evidence type="ECO:0000256" key="3">
    <source>
        <dbReference type="ARBA" id="ARBA00012528"/>
    </source>
</evidence>
<reference evidence="12 13" key="1">
    <citation type="submission" date="2019-08" db="EMBL/GenBank/DDBJ databases">
        <title>Draft genome sequencing and comparative genomics of hatchery-associated Vibrios.</title>
        <authorList>
            <person name="Kehlet-Delgado H."/>
            <person name="Mueller R.S."/>
        </authorList>
    </citation>
    <scope>NUCLEOTIDE SEQUENCE [LARGE SCALE GENOMIC DNA]</scope>
    <source>
        <strain evidence="12 13">00-78-3</strain>
    </source>
</reference>
<dbReference type="GO" id="GO:0052621">
    <property type="term" value="F:diguanylate cyclase activity"/>
    <property type="evidence" value="ECO:0007669"/>
    <property type="project" value="UniProtKB-EC"/>
</dbReference>
<dbReference type="InterPro" id="IPR000160">
    <property type="entry name" value="GGDEF_dom"/>
</dbReference>
<sequence>MTIFFVLILFIVLYFKERGRVFDVALENSTQISNLHSDVISQELQRHVASLQAIVGHERVQKVDIPFIIKELQWLHNISNHSVINTLFADQNWNLVDYKGRMSRENRSSIVDDELWQLASYHITAPHIGRIMGEPLVALGVPVFDEYDDWKGVVAVSISVKYLTERLSKVKLGNSSYAWISDRNGLVVSHPDSSLVMKANIFDADTIGFRGFNAIAEQTKLRAVGYGYYFDQRAKQSKIVTFAKIDSLPGWTLFVTTRESDIFLDINELLEDVVITSSVVIAVFMPVIFYFTNSITKPIIELTKEVEDSASSHYASFVGQSSQDEIGQLSDAFQTTIHQIQQHNRNLEELVSVRTAELNSVNKELEESVSLLNEKNRELTWLAMFDPLTNLFNRRAAISHAEREIARVLRHKLTLSLIILDIDHFKTVNDTYGHDIGDLVLVRLASFLKSKSRKENIIARWGGEEFVIVVVEAQLEEAKFAASNLLKQLKDVDFSPVSKVTVSAGVATYRKEESFSDLVMRADKALYHAKRSGRNCVKTERDTS</sequence>
<dbReference type="Gene3D" id="3.30.450.20">
    <property type="entry name" value="PAS domain"/>
    <property type="match status" value="1"/>
</dbReference>
<dbReference type="InterPro" id="IPR033479">
    <property type="entry name" value="dCache_1"/>
</dbReference>
<dbReference type="SUPFAM" id="SSF55073">
    <property type="entry name" value="Nucleotide cyclase"/>
    <property type="match status" value="1"/>
</dbReference>
<dbReference type="InterPro" id="IPR029787">
    <property type="entry name" value="Nucleotide_cyclase"/>
</dbReference>
<proteinExistence type="predicted"/>
<keyword evidence="9" id="KW-0175">Coiled coil</keyword>
<feature type="domain" description="GGDEF" evidence="11">
    <location>
        <begin position="413"/>
        <end position="542"/>
    </location>
</feature>
<accession>A0A7Y3Z8H4</accession>
<dbReference type="NCBIfam" id="TIGR00254">
    <property type="entry name" value="GGDEF"/>
    <property type="match status" value="1"/>
</dbReference>
<dbReference type="Proteomes" id="UP000572072">
    <property type="component" value="Unassembled WGS sequence"/>
</dbReference>
<dbReference type="InterPro" id="IPR050469">
    <property type="entry name" value="Diguanylate_Cyclase"/>
</dbReference>
<evidence type="ECO:0000259" key="11">
    <source>
        <dbReference type="PROSITE" id="PS50887"/>
    </source>
</evidence>
<evidence type="ECO:0000256" key="4">
    <source>
        <dbReference type="ARBA" id="ARBA00022475"/>
    </source>
</evidence>
<dbReference type="FunFam" id="3.30.70.270:FF:000001">
    <property type="entry name" value="Diguanylate cyclase domain protein"/>
    <property type="match status" value="1"/>
</dbReference>
<dbReference type="SUPFAM" id="SSF158472">
    <property type="entry name" value="HAMP domain-like"/>
    <property type="match status" value="1"/>
</dbReference>
<dbReference type="CDD" id="cd12912">
    <property type="entry name" value="PDC2_MCP_like"/>
    <property type="match status" value="1"/>
</dbReference>
<evidence type="ECO:0000256" key="5">
    <source>
        <dbReference type="ARBA" id="ARBA00022692"/>
    </source>
</evidence>
<dbReference type="Gene3D" id="3.30.70.270">
    <property type="match status" value="1"/>
</dbReference>
<protein>
    <recommendedName>
        <fullName evidence="3">diguanylate cyclase</fullName>
        <ecNumber evidence="3">2.7.7.65</ecNumber>
    </recommendedName>
</protein>
<dbReference type="CDD" id="cd01949">
    <property type="entry name" value="GGDEF"/>
    <property type="match status" value="1"/>
</dbReference>
<dbReference type="EC" id="2.7.7.65" evidence="3"/>
<comment type="catalytic activity">
    <reaction evidence="8">
        <text>2 GTP = 3',3'-c-di-GMP + 2 diphosphate</text>
        <dbReference type="Rhea" id="RHEA:24898"/>
        <dbReference type="ChEBI" id="CHEBI:33019"/>
        <dbReference type="ChEBI" id="CHEBI:37565"/>
        <dbReference type="ChEBI" id="CHEBI:58805"/>
        <dbReference type="EC" id="2.7.7.65"/>
    </reaction>
</comment>
<keyword evidence="7" id="KW-0472">Membrane</keyword>
<dbReference type="GO" id="GO:0005886">
    <property type="term" value="C:plasma membrane"/>
    <property type="evidence" value="ECO:0007669"/>
    <property type="project" value="UniProtKB-SubCell"/>
</dbReference>
<evidence type="ECO:0000259" key="10">
    <source>
        <dbReference type="PROSITE" id="PS50885"/>
    </source>
</evidence>
<comment type="cofactor">
    <cofactor evidence="1">
        <name>Mg(2+)</name>
        <dbReference type="ChEBI" id="CHEBI:18420"/>
    </cofactor>
</comment>
<evidence type="ECO:0000313" key="12">
    <source>
        <dbReference type="EMBL" id="NOH48426.1"/>
    </source>
</evidence>
<name>A0A7Y3Z8H4_9VIBR</name>
<dbReference type="AlphaFoldDB" id="A0A7Y3Z8H4"/>
<dbReference type="SMART" id="SM00267">
    <property type="entry name" value="GGDEF"/>
    <property type="match status" value="1"/>
</dbReference>
<dbReference type="PANTHER" id="PTHR45138">
    <property type="entry name" value="REGULATORY COMPONENTS OF SENSORY TRANSDUCTION SYSTEM"/>
    <property type="match status" value="1"/>
</dbReference>
<evidence type="ECO:0000256" key="1">
    <source>
        <dbReference type="ARBA" id="ARBA00001946"/>
    </source>
</evidence>